<dbReference type="VEuPathDB" id="FungiDB:FOC1_g10000274"/>
<evidence type="ECO:0000256" key="1">
    <source>
        <dbReference type="ARBA" id="ARBA00022450"/>
    </source>
</evidence>
<feature type="domain" description="PKS/mFAS DH" evidence="10">
    <location>
        <begin position="1"/>
        <end position="235"/>
    </location>
</feature>
<dbReference type="Pfam" id="PF08242">
    <property type="entry name" value="Methyltransf_12"/>
    <property type="match status" value="1"/>
</dbReference>
<dbReference type="EMBL" id="KB730454">
    <property type="protein sequence ID" value="ENH66034.1"/>
    <property type="molecule type" value="Genomic_DNA"/>
</dbReference>
<feature type="region of interest" description="C-terminal hotdog fold" evidence="8">
    <location>
        <begin position="95"/>
        <end position="235"/>
    </location>
</feature>
<evidence type="ECO:0000256" key="2">
    <source>
        <dbReference type="ARBA" id="ARBA00022553"/>
    </source>
</evidence>
<reference evidence="12" key="2">
    <citation type="journal article" date="2014" name="PLoS ONE">
        <title>Genome and Transcriptome Analysis of the Fungal Pathogen Fusarium oxysporum f. sp. cubense Causing Banana Vascular Wilt Disease.</title>
        <authorList>
            <person name="Guo L."/>
            <person name="Han L."/>
            <person name="Yang L."/>
            <person name="Zeng H."/>
            <person name="Fan D."/>
            <person name="Zhu Y."/>
            <person name="Feng Y."/>
            <person name="Wang G."/>
            <person name="Peng C."/>
            <person name="Jiang X."/>
            <person name="Zhou D."/>
            <person name="Ni P."/>
            <person name="Liang C."/>
            <person name="Liu L."/>
            <person name="Wang J."/>
            <person name="Mao C."/>
            <person name="Fang X."/>
            <person name="Peng M."/>
            <person name="Huang J."/>
        </authorList>
    </citation>
    <scope>NUCLEOTIDE SEQUENCE [LARGE SCALE GENOMIC DNA]</scope>
    <source>
        <strain evidence="12">race 1</strain>
    </source>
</reference>
<dbReference type="InterPro" id="IPR013217">
    <property type="entry name" value="Methyltransf_12"/>
</dbReference>
<evidence type="ECO:0000256" key="7">
    <source>
        <dbReference type="ARBA" id="ARBA00023315"/>
    </source>
</evidence>
<keyword evidence="5" id="KW-0560">Oxidoreductase</keyword>
<evidence type="ECO:0000256" key="3">
    <source>
        <dbReference type="ARBA" id="ARBA00022679"/>
    </source>
</evidence>
<dbReference type="InterPro" id="IPR029063">
    <property type="entry name" value="SAM-dependent_MTases_sf"/>
</dbReference>
<dbReference type="InterPro" id="IPR020806">
    <property type="entry name" value="PKS_PP-bd"/>
</dbReference>
<dbReference type="OMA" id="MENEPWL"/>
<evidence type="ECO:0000256" key="4">
    <source>
        <dbReference type="ARBA" id="ARBA00022857"/>
    </source>
</evidence>
<dbReference type="GO" id="GO:0008270">
    <property type="term" value="F:zinc ion binding"/>
    <property type="evidence" value="ECO:0007669"/>
    <property type="project" value="InterPro"/>
</dbReference>
<evidence type="ECO:0000256" key="8">
    <source>
        <dbReference type="PROSITE-ProRule" id="PRU01363"/>
    </source>
</evidence>
<dbReference type="InterPro" id="IPR036736">
    <property type="entry name" value="ACP-like_sf"/>
</dbReference>
<dbReference type="SMART" id="SM00829">
    <property type="entry name" value="PKS_ER"/>
    <property type="match status" value="1"/>
</dbReference>
<dbReference type="SMART" id="SM00822">
    <property type="entry name" value="PKS_KR"/>
    <property type="match status" value="1"/>
</dbReference>
<keyword evidence="7" id="KW-0012">Acyltransferase</keyword>
<keyword evidence="3" id="KW-0808">Transferase</keyword>
<dbReference type="InterPro" id="IPR013968">
    <property type="entry name" value="PKS_KR"/>
</dbReference>
<keyword evidence="2" id="KW-0597">Phosphoprotein</keyword>
<dbReference type="InterPro" id="IPR002364">
    <property type="entry name" value="Quin_OxRdtase/zeta-crystal_CS"/>
</dbReference>
<dbReference type="PANTHER" id="PTHR43775:SF37">
    <property type="entry name" value="SI:DKEY-61P9.11"/>
    <property type="match status" value="1"/>
</dbReference>
<dbReference type="Pfam" id="PF00550">
    <property type="entry name" value="PP-binding"/>
    <property type="match status" value="1"/>
</dbReference>
<name>N4TTB5_FUSC1</name>
<dbReference type="Pfam" id="PF14765">
    <property type="entry name" value="PS-DH"/>
    <property type="match status" value="1"/>
</dbReference>
<dbReference type="Pfam" id="PF08659">
    <property type="entry name" value="KR"/>
    <property type="match status" value="1"/>
</dbReference>
<dbReference type="OrthoDB" id="329835at2759"/>
<dbReference type="SUPFAM" id="SSF47336">
    <property type="entry name" value="ACP-like"/>
    <property type="match status" value="1"/>
</dbReference>
<dbReference type="CDD" id="cd02440">
    <property type="entry name" value="AdoMet_MTases"/>
    <property type="match status" value="1"/>
</dbReference>
<dbReference type="SUPFAM" id="SSF50129">
    <property type="entry name" value="GroES-like"/>
    <property type="match status" value="1"/>
</dbReference>
<dbReference type="InterPro" id="IPR020843">
    <property type="entry name" value="ER"/>
</dbReference>
<dbReference type="Gene3D" id="3.90.180.10">
    <property type="entry name" value="Medium-chain alcohol dehydrogenases, catalytic domain"/>
    <property type="match status" value="1"/>
</dbReference>
<comment type="caution">
    <text evidence="8">Lacks conserved residue(s) required for the propagation of feature annotation.</text>
</comment>
<dbReference type="SUPFAM" id="SSF53335">
    <property type="entry name" value="S-adenosyl-L-methionine-dependent methyltransferases"/>
    <property type="match status" value="1"/>
</dbReference>
<dbReference type="GO" id="GO:0004312">
    <property type="term" value="F:fatty acid synthase activity"/>
    <property type="evidence" value="ECO:0007669"/>
    <property type="project" value="TreeGrafter"/>
</dbReference>
<dbReference type="InterPro" id="IPR036291">
    <property type="entry name" value="NAD(P)-bd_dom_sf"/>
</dbReference>
<dbReference type="GO" id="GO:0044550">
    <property type="term" value="P:secondary metabolite biosynthetic process"/>
    <property type="evidence" value="ECO:0007669"/>
    <property type="project" value="TreeGrafter"/>
</dbReference>
<gene>
    <name evidence="11" type="ORF">FOC1_g10000274</name>
</gene>
<protein>
    <submittedName>
        <fullName evidence="11">Phthiocerol synthesis polyketide synthase type I PpsC</fullName>
    </submittedName>
</protein>
<evidence type="ECO:0000313" key="11">
    <source>
        <dbReference type="EMBL" id="ENH66034.1"/>
    </source>
</evidence>
<dbReference type="PROSITE" id="PS50075">
    <property type="entry name" value="CARRIER"/>
    <property type="match status" value="1"/>
</dbReference>
<dbReference type="SUPFAM" id="SSF51735">
    <property type="entry name" value="NAD(P)-binding Rossmann-fold domains"/>
    <property type="match status" value="2"/>
</dbReference>
<dbReference type="HOGENOM" id="CLU_000022_31_8_1"/>
<dbReference type="STRING" id="1229664.N4TTB5"/>
<feature type="domain" description="Carrier" evidence="9">
    <location>
        <begin position="1429"/>
        <end position="1506"/>
    </location>
</feature>
<dbReference type="Pfam" id="PF08240">
    <property type="entry name" value="ADH_N"/>
    <property type="match status" value="1"/>
</dbReference>
<keyword evidence="1" id="KW-0596">Phosphopantetheine</keyword>
<evidence type="ECO:0000259" key="9">
    <source>
        <dbReference type="PROSITE" id="PS50075"/>
    </source>
</evidence>
<feature type="region of interest" description="N-terminal hotdog fold" evidence="8">
    <location>
        <begin position="1"/>
        <end position="83"/>
    </location>
</feature>
<dbReference type="PROSITE" id="PS01162">
    <property type="entry name" value="QOR_ZETA_CRYSTAL"/>
    <property type="match status" value="1"/>
</dbReference>
<dbReference type="Gene3D" id="3.10.129.110">
    <property type="entry name" value="Polyketide synthase dehydratase"/>
    <property type="match status" value="1"/>
</dbReference>
<dbReference type="FunFam" id="3.40.50.720:FF:000209">
    <property type="entry name" value="Polyketide synthase Pks12"/>
    <property type="match status" value="1"/>
</dbReference>
<dbReference type="SMART" id="SM00823">
    <property type="entry name" value="PKS_PP"/>
    <property type="match status" value="1"/>
</dbReference>
<dbReference type="InterPro" id="IPR013154">
    <property type="entry name" value="ADH-like_N"/>
</dbReference>
<feature type="non-terminal residue" evidence="11">
    <location>
        <position position="1"/>
    </location>
</feature>
<evidence type="ECO:0000256" key="5">
    <source>
        <dbReference type="ARBA" id="ARBA00023002"/>
    </source>
</evidence>
<dbReference type="Gene3D" id="3.40.50.720">
    <property type="entry name" value="NAD(P)-binding Rossmann-like Domain"/>
    <property type="match status" value="2"/>
</dbReference>
<dbReference type="InterPro" id="IPR042104">
    <property type="entry name" value="PKS_dehydratase_sf"/>
</dbReference>
<dbReference type="InterPro" id="IPR050091">
    <property type="entry name" value="PKS_NRPS_Biosynth_Enz"/>
</dbReference>
<proteinExistence type="predicted"/>
<dbReference type="GO" id="GO:0006633">
    <property type="term" value="P:fatty acid biosynthetic process"/>
    <property type="evidence" value="ECO:0007669"/>
    <property type="project" value="TreeGrafter"/>
</dbReference>
<dbReference type="InterPro" id="IPR057326">
    <property type="entry name" value="KR_dom"/>
</dbReference>
<dbReference type="GO" id="GO:1901336">
    <property type="term" value="P:lactone biosynthetic process"/>
    <property type="evidence" value="ECO:0007669"/>
    <property type="project" value="UniProtKB-ARBA"/>
</dbReference>
<dbReference type="Gene3D" id="1.10.1200.10">
    <property type="entry name" value="ACP-like"/>
    <property type="match status" value="1"/>
</dbReference>
<keyword evidence="4" id="KW-0521">NADP</keyword>
<dbReference type="GO" id="GO:0031177">
    <property type="term" value="F:phosphopantetheine binding"/>
    <property type="evidence" value="ECO:0007669"/>
    <property type="project" value="InterPro"/>
</dbReference>
<dbReference type="InterPro" id="IPR049551">
    <property type="entry name" value="PKS_DH_C"/>
</dbReference>
<accession>N4TTB5</accession>
<dbReference type="InterPro" id="IPR049900">
    <property type="entry name" value="PKS_mFAS_DH"/>
</dbReference>
<evidence type="ECO:0000313" key="12">
    <source>
        <dbReference type="Proteomes" id="UP000016928"/>
    </source>
</evidence>
<keyword evidence="6" id="KW-0511">Multifunctional enzyme</keyword>
<dbReference type="Proteomes" id="UP000016928">
    <property type="component" value="Unassembled WGS sequence"/>
</dbReference>
<dbReference type="Pfam" id="PF13602">
    <property type="entry name" value="ADH_zinc_N_2"/>
    <property type="match status" value="1"/>
</dbReference>
<reference evidence="12" key="1">
    <citation type="submission" date="2012-09" db="EMBL/GenBank/DDBJ databases">
        <title>Genome sequencing and comparative transcriptomics of race 1 and race 4 of banana pathogen: Fusarium oxysporum f. sp. cubense.</title>
        <authorList>
            <person name="Fang X."/>
            <person name="Huang J."/>
        </authorList>
    </citation>
    <scope>NUCLEOTIDE SEQUENCE [LARGE SCALE GENOMIC DNA]</scope>
    <source>
        <strain evidence="12">race 1</strain>
    </source>
</reference>
<dbReference type="InterPro" id="IPR011032">
    <property type="entry name" value="GroES-like_sf"/>
</dbReference>
<sequence>ITTAARSARQITGIKEGYRVRHAISRSAMVLSDRPLEVVTTLKPVKLTDAAVSSWYEFLVVSHNGSSWTKHCEGQIKPCTETLEPSPGLDTDSLVRQVPSQRWYDAMDNIGIVYGPEFRGLRDIVTSPIENLATAKIESESQNTDPAFIFHPVSIDNCLQLLLVSMVKGVGRNFGNLRVPTVIENLVVRRSAPVMHAVAIGRDTDELFVEAVADGRVALRLNGLQLTPVDDGQDLQREPHEAARLEWLPDFDMVDHAALFNPPRSIPEETRMQEEMTLLCILETAERVQCLEPCNWHFAKFRAWLDVEISRAKDGTYPILGEESKAYAKLSSSTRHAMIEDRYQKLLHISSKGSVAIGIKRIYDHCEGLFTGQADTLDTLMRDDILTEIYNAVSFGKGDFFKLLAHARPDLRVLEVGAGTGGTTEMILRNLVRSNGLPAYSIYTFSDISAGFFPQARERFCYAPNMDYRVFDISQNPFDQGFKANWYDVVLAPNVIHATKSLRETLSNLQLLLRPGGLLVLTELCAVVRTPNYIFGNFSGWWLGEADQRQWEPYVTVDRWDIELKAAGFSGVDTAVHDAEEPFHYCAAIVSTKVEDGGKQKAAAPRPEVSILTDNPEGFLAEKLISELRNHSISVGVYGLFDTTLPANRDILSLLDLEAPFFENITQDRLEAFQGILQRHQSGHILWLTEPAQVNCEHPRSAQAIGVARSIRAESQIPLYTLEIKPTEPRFPELVCKVLTKVQRTEDNESLAPDKEYIVDGGIVKTGRYQPFLVRKELEETTPTHEAEGDLIKSLHITNPGFLDQLTWINSALPQPGEGGVVIDTKAVGLNFKDVLFAMGVLEPESGQDAPLGLEIAGVVSAIGPRVTGVAIGDRVMAAPPGPSFKTRVTCPAELVQIIPHSLSFSDAATMPICYITVIEALINIGRLEKGQSVLIHSAAGGVGHAAIQLCKDIGAEVYATVGSQKKAEYLTRAFSIPPSNIFHSRDESFLTHLKRETRGRGVDIVLNSVSGELLHASWECVAEFGKLIELGKRDLIQGGRLAMKNFLKSRSYCCVDVTHLIQMRSQRAGTALRKCIELYQTGRIGPLNPCAVFEAANIQEAFHRLQDGTHIGKVVVKLPTNSSSIVANPRVTKLRFRSNASYLLTGGMGGLGVSISRWLVEHGAKSLVYLSRSAGQRPGDQELIRELETSGCSVTTVAGHAESLEHVQQAISLAPQPIAGVIHLAMVLRDAPIAKMDHADWEAANAPKVRGAWNLHDSLKGHQLDFFVMASSMVTIVEQPGQGNYSAANTFLEAFTQYRRSLSLPASVINICPIDGVGFVAENAFARKNMKAQGLYFLGETELLDFLGLAISLSQQHPWTSTGQMVMGLRSEGDLNDSSTRTNWRRDRRMGFYHNYNNRWPGRKDSSSRLNKFIADATIDPRLLDEASGISLIAQEIGKKVFALMLKDEDDLDINLTLHQVGLDSLMAIELRRWWKLTFSLEISVLELMASGTLDMLAAVAAKGLKESLAPIA</sequence>
<evidence type="ECO:0000256" key="6">
    <source>
        <dbReference type="ARBA" id="ARBA00023268"/>
    </source>
</evidence>
<dbReference type="PROSITE" id="PS52019">
    <property type="entry name" value="PKS_MFAS_DH"/>
    <property type="match status" value="1"/>
</dbReference>
<evidence type="ECO:0000259" key="10">
    <source>
        <dbReference type="PROSITE" id="PS52019"/>
    </source>
</evidence>
<dbReference type="GO" id="GO:0016491">
    <property type="term" value="F:oxidoreductase activity"/>
    <property type="evidence" value="ECO:0007669"/>
    <property type="project" value="UniProtKB-KW"/>
</dbReference>
<organism evidence="11 12">
    <name type="scientific">Fusarium oxysporum f. sp. cubense (strain race 1)</name>
    <name type="common">Panama disease fungus</name>
    <dbReference type="NCBI Taxonomy" id="1229664"/>
    <lineage>
        <taxon>Eukaryota</taxon>
        <taxon>Fungi</taxon>
        <taxon>Dikarya</taxon>
        <taxon>Ascomycota</taxon>
        <taxon>Pezizomycotina</taxon>
        <taxon>Sordariomycetes</taxon>
        <taxon>Hypocreomycetidae</taxon>
        <taxon>Hypocreales</taxon>
        <taxon>Nectriaceae</taxon>
        <taxon>Fusarium</taxon>
        <taxon>Fusarium oxysporum species complex</taxon>
    </lineage>
</organism>
<dbReference type="PANTHER" id="PTHR43775">
    <property type="entry name" value="FATTY ACID SYNTHASE"/>
    <property type="match status" value="1"/>
</dbReference>
<dbReference type="CDD" id="cd05195">
    <property type="entry name" value="enoyl_red"/>
    <property type="match status" value="1"/>
</dbReference>
<dbReference type="Gene3D" id="3.40.50.150">
    <property type="entry name" value="Vaccinia Virus protein VP39"/>
    <property type="match status" value="1"/>
</dbReference>
<dbReference type="InterPro" id="IPR009081">
    <property type="entry name" value="PP-bd_ACP"/>
</dbReference>